<evidence type="ECO:0000259" key="4">
    <source>
        <dbReference type="PROSITE" id="PS50932"/>
    </source>
</evidence>
<dbReference type="InterPro" id="IPR010982">
    <property type="entry name" value="Lambda_DNA-bd_dom_sf"/>
</dbReference>
<dbReference type="EMBL" id="DTEN01000240">
    <property type="protein sequence ID" value="HGI75248.1"/>
    <property type="molecule type" value="Genomic_DNA"/>
</dbReference>
<dbReference type="PANTHER" id="PTHR30146">
    <property type="entry name" value="LACI-RELATED TRANSCRIPTIONAL REPRESSOR"/>
    <property type="match status" value="1"/>
</dbReference>
<keyword evidence="1" id="KW-0805">Transcription regulation</keyword>
<dbReference type="AlphaFoldDB" id="A0A7V3YM86"/>
<dbReference type="Gene3D" id="1.10.260.40">
    <property type="entry name" value="lambda repressor-like DNA-binding domains"/>
    <property type="match status" value="1"/>
</dbReference>
<dbReference type="CDD" id="cd06307">
    <property type="entry name" value="PBP1_sugar_binding"/>
    <property type="match status" value="1"/>
</dbReference>
<dbReference type="InterPro" id="IPR025997">
    <property type="entry name" value="SBP_2_dom"/>
</dbReference>
<reference evidence="5" key="1">
    <citation type="journal article" date="2020" name="mSystems">
        <title>Genome- and Community-Level Interaction Insights into Carbon Utilization and Element Cycling Functions of Hydrothermarchaeota in Hydrothermal Sediment.</title>
        <authorList>
            <person name="Zhou Z."/>
            <person name="Liu Y."/>
            <person name="Xu W."/>
            <person name="Pan J."/>
            <person name="Luo Z.H."/>
            <person name="Li M."/>
        </authorList>
    </citation>
    <scope>NUCLEOTIDE SEQUENCE [LARGE SCALE GENOMIC DNA]</scope>
    <source>
        <strain evidence="5">SpSt-716</strain>
    </source>
</reference>
<dbReference type="GO" id="GO:0000976">
    <property type="term" value="F:transcription cis-regulatory region binding"/>
    <property type="evidence" value="ECO:0007669"/>
    <property type="project" value="TreeGrafter"/>
</dbReference>
<dbReference type="SUPFAM" id="SSF47413">
    <property type="entry name" value="lambda repressor-like DNA-binding domains"/>
    <property type="match status" value="1"/>
</dbReference>
<dbReference type="SMART" id="SM00354">
    <property type="entry name" value="HTH_LACI"/>
    <property type="match status" value="1"/>
</dbReference>
<comment type="caution">
    <text evidence="5">The sequence shown here is derived from an EMBL/GenBank/DDBJ whole genome shotgun (WGS) entry which is preliminary data.</text>
</comment>
<feature type="domain" description="HTH lacI-type" evidence="4">
    <location>
        <begin position="7"/>
        <end position="61"/>
    </location>
</feature>
<evidence type="ECO:0000256" key="3">
    <source>
        <dbReference type="ARBA" id="ARBA00023163"/>
    </source>
</evidence>
<evidence type="ECO:0000313" key="5">
    <source>
        <dbReference type="EMBL" id="HGI75248.1"/>
    </source>
</evidence>
<sequence length="353" mass="39719">MTPRKRPTIKDIALASGFSIGTVDRALHGRKGISARTREKILATARSMGYEPNRVASALTRKKPIVLAALFPRELHYFYDDIRRGFYDAVAQLRDFKVLPLVREVETLGKGEEEALENLLRERIDGLVLVPGHRSRLNAFINRFVEKNVPVVTVSTDAPGSRRLSAVYVDPWKNGELAGELMAHFLGGKGPVVIMVGSLDIEDHFQKVQGFLSSWVRFARGPEPEIFENEEDERRAYETTACILGKHPDLQGIYVATANSPAVCRALEDSGFAGRVKVITTDLFGEMRPYLEKGVIHATIFQNPYRQGFEAVIALFRFLVEGVVPPPCRYLEPVVVMRSNMEFYIPSKEEEKR</sequence>
<dbReference type="InterPro" id="IPR028082">
    <property type="entry name" value="Peripla_BP_I"/>
</dbReference>
<proteinExistence type="predicted"/>
<dbReference type="CDD" id="cd01392">
    <property type="entry name" value="HTH_LacI"/>
    <property type="match status" value="1"/>
</dbReference>
<dbReference type="InterPro" id="IPR000843">
    <property type="entry name" value="HTH_LacI"/>
</dbReference>
<protein>
    <submittedName>
        <fullName evidence="5">LacI family DNA-binding transcriptional regulator</fullName>
    </submittedName>
</protein>
<gene>
    <name evidence="5" type="ORF">ENU96_06200</name>
</gene>
<keyword evidence="2 5" id="KW-0238">DNA-binding</keyword>
<evidence type="ECO:0000256" key="1">
    <source>
        <dbReference type="ARBA" id="ARBA00023015"/>
    </source>
</evidence>
<dbReference type="Gene3D" id="3.40.50.2300">
    <property type="match status" value="2"/>
</dbReference>
<dbReference type="Pfam" id="PF13407">
    <property type="entry name" value="Peripla_BP_4"/>
    <property type="match status" value="1"/>
</dbReference>
<dbReference type="Pfam" id="PF00356">
    <property type="entry name" value="LacI"/>
    <property type="match status" value="1"/>
</dbReference>
<name>A0A7V3YM86_9BACT</name>
<evidence type="ECO:0000256" key="2">
    <source>
        <dbReference type="ARBA" id="ARBA00023125"/>
    </source>
</evidence>
<accession>A0A7V3YM86</accession>
<dbReference type="PROSITE" id="PS50932">
    <property type="entry name" value="HTH_LACI_2"/>
    <property type="match status" value="1"/>
</dbReference>
<dbReference type="GO" id="GO:0003700">
    <property type="term" value="F:DNA-binding transcription factor activity"/>
    <property type="evidence" value="ECO:0007669"/>
    <property type="project" value="TreeGrafter"/>
</dbReference>
<keyword evidence="3" id="KW-0804">Transcription</keyword>
<organism evidence="5">
    <name type="scientific">Candidatus Caldatribacterium californiense</name>
    <dbReference type="NCBI Taxonomy" id="1454726"/>
    <lineage>
        <taxon>Bacteria</taxon>
        <taxon>Pseudomonadati</taxon>
        <taxon>Atribacterota</taxon>
        <taxon>Atribacteria</taxon>
        <taxon>Atribacterales</taxon>
        <taxon>Candidatus Caldatribacteriaceae</taxon>
        <taxon>Candidatus Caldatribacterium</taxon>
    </lineage>
</organism>
<dbReference type="SUPFAM" id="SSF53822">
    <property type="entry name" value="Periplasmic binding protein-like I"/>
    <property type="match status" value="1"/>
</dbReference>
<dbReference type="PANTHER" id="PTHR30146:SF152">
    <property type="entry name" value="TRANSCRIPTIONAL REGULATORY PROTEIN"/>
    <property type="match status" value="1"/>
</dbReference>